<gene>
    <name evidence="1" type="ORF">TELCIR_14983</name>
</gene>
<dbReference type="GO" id="GO:0005737">
    <property type="term" value="C:cytoplasm"/>
    <property type="evidence" value="ECO:0007669"/>
    <property type="project" value="TreeGrafter"/>
</dbReference>
<reference evidence="1 2" key="1">
    <citation type="submission" date="2015-09" db="EMBL/GenBank/DDBJ databases">
        <title>Draft genome of the parasitic nematode Teladorsagia circumcincta isolate WARC Sus (inbred).</title>
        <authorList>
            <person name="Mitreva M."/>
        </authorList>
    </citation>
    <scope>NUCLEOTIDE SEQUENCE [LARGE SCALE GENOMIC DNA]</scope>
    <source>
        <strain evidence="1 2">S</strain>
    </source>
</reference>
<evidence type="ECO:0000313" key="2">
    <source>
        <dbReference type="Proteomes" id="UP000230423"/>
    </source>
</evidence>
<dbReference type="PANTHER" id="PTHR12848:SF16">
    <property type="entry name" value="REGULATORY-ASSOCIATED PROTEIN OF MTOR"/>
    <property type="match status" value="1"/>
</dbReference>
<evidence type="ECO:0008006" key="3">
    <source>
        <dbReference type="Google" id="ProtNLM"/>
    </source>
</evidence>
<dbReference type="SUPFAM" id="SSF48371">
    <property type="entry name" value="ARM repeat"/>
    <property type="match status" value="1"/>
</dbReference>
<sequence>MAGIGPAFAENTSAKKLVFLMSFDAEVDPPDCKPNHFLVLVWKLDWIRTVAIGKGQLIMSSTHFHTITYTRTKGDLTNKGYVNLCTELLGGNQAKDCPLLKLWILIGLVGDWADCDPARWKAVRLDAHAKVLKVLDDNVPEVRAAAVYALGCLLKDRPGTNEHAAMVKFRLQVLKP</sequence>
<protein>
    <recommendedName>
        <fullName evidence="3">HEAT repeat protein</fullName>
    </recommendedName>
</protein>
<name>A0A2G9TZG2_TELCI</name>
<dbReference type="GO" id="GO:0030307">
    <property type="term" value="P:positive regulation of cell growth"/>
    <property type="evidence" value="ECO:0007669"/>
    <property type="project" value="TreeGrafter"/>
</dbReference>
<accession>A0A2G9TZG2</accession>
<dbReference type="GO" id="GO:0071230">
    <property type="term" value="P:cellular response to amino acid stimulus"/>
    <property type="evidence" value="ECO:0007669"/>
    <property type="project" value="TreeGrafter"/>
</dbReference>
<dbReference type="GO" id="GO:0031931">
    <property type="term" value="C:TORC1 complex"/>
    <property type="evidence" value="ECO:0007669"/>
    <property type="project" value="InterPro"/>
</dbReference>
<dbReference type="EMBL" id="KZ350933">
    <property type="protein sequence ID" value="PIO63416.1"/>
    <property type="molecule type" value="Genomic_DNA"/>
</dbReference>
<keyword evidence="2" id="KW-1185">Reference proteome</keyword>
<dbReference type="OrthoDB" id="10262360at2759"/>
<organism evidence="1 2">
    <name type="scientific">Teladorsagia circumcincta</name>
    <name type="common">Brown stomach worm</name>
    <name type="synonym">Ostertagia circumcincta</name>
    <dbReference type="NCBI Taxonomy" id="45464"/>
    <lineage>
        <taxon>Eukaryota</taxon>
        <taxon>Metazoa</taxon>
        <taxon>Ecdysozoa</taxon>
        <taxon>Nematoda</taxon>
        <taxon>Chromadorea</taxon>
        <taxon>Rhabditida</taxon>
        <taxon>Rhabditina</taxon>
        <taxon>Rhabditomorpha</taxon>
        <taxon>Strongyloidea</taxon>
        <taxon>Trichostrongylidae</taxon>
        <taxon>Teladorsagia</taxon>
    </lineage>
</organism>
<dbReference type="GO" id="GO:0010506">
    <property type="term" value="P:regulation of autophagy"/>
    <property type="evidence" value="ECO:0007669"/>
    <property type="project" value="TreeGrafter"/>
</dbReference>
<dbReference type="GO" id="GO:0009267">
    <property type="term" value="P:cellular response to starvation"/>
    <property type="evidence" value="ECO:0007669"/>
    <property type="project" value="TreeGrafter"/>
</dbReference>
<dbReference type="PANTHER" id="PTHR12848">
    <property type="entry name" value="REGULATORY-ASSOCIATED PROTEIN OF MTOR"/>
    <property type="match status" value="1"/>
</dbReference>
<dbReference type="InterPro" id="IPR004083">
    <property type="entry name" value="Raptor"/>
</dbReference>
<evidence type="ECO:0000313" key="1">
    <source>
        <dbReference type="EMBL" id="PIO63416.1"/>
    </source>
</evidence>
<dbReference type="GO" id="GO:0030674">
    <property type="term" value="F:protein-macromolecule adaptor activity"/>
    <property type="evidence" value="ECO:0007669"/>
    <property type="project" value="TreeGrafter"/>
</dbReference>
<dbReference type="AlphaFoldDB" id="A0A2G9TZG2"/>
<dbReference type="Proteomes" id="UP000230423">
    <property type="component" value="Unassembled WGS sequence"/>
</dbReference>
<dbReference type="InterPro" id="IPR016024">
    <property type="entry name" value="ARM-type_fold"/>
</dbReference>
<dbReference type="GO" id="GO:0038202">
    <property type="term" value="P:TORC1 signaling"/>
    <property type="evidence" value="ECO:0007669"/>
    <property type="project" value="TreeGrafter"/>
</dbReference>
<proteinExistence type="predicted"/>